<feature type="compositionally biased region" description="Polar residues" evidence="4">
    <location>
        <begin position="998"/>
        <end position="1009"/>
    </location>
</feature>
<feature type="region of interest" description="Disordered" evidence="4">
    <location>
        <begin position="597"/>
        <end position="1118"/>
    </location>
</feature>
<dbReference type="RefSeq" id="XP_034231447.1">
    <property type="nucleotide sequence ID" value="XM_034375556.1"/>
</dbReference>
<feature type="compositionally biased region" description="Basic and acidic residues" evidence="4">
    <location>
        <begin position="607"/>
        <end position="618"/>
    </location>
</feature>
<dbReference type="PANTHER" id="PTHR46698:SF3">
    <property type="entry name" value="TENECTIN ISOFORM 1-RELATED"/>
    <property type="match status" value="1"/>
</dbReference>
<feature type="compositionally biased region" description="Polar residues" evidence="4">
    <location>
        <begin position="783"/>
        <end position="796"/>
    </location>
</feature>
<evidence type="ECO:0000256" key="4">
    <source>
        <dbReference type="SAM" id="MobiDB-lite"/>
    </source>
</evidence>
<evidence type="ECO:0000259" key="5">
    <source>
        <dbReference type="PROSITE" id="PS50184"/>
    </source>
</evidence>
<evidence type="ECO:0000256" key="2">
    <source>
        <dbReference type="ARBA" id="ARBA00022525"/>
    </source>
</evidence>
<dbReference type="Proteomes" id="UP000515158">
    <property type="component" value="Unplaced"/>
</dbReference>
<dbReference type="PANTHER" id="PTHR46698">
    <property type="entry name" value="CROSSVEINLESS 2"/>
    <property type="match status" value="1"/>
</dbReference>
<dbReference type="SMART" id="SM00214">
    <property type="entry name" value="VWC"/>
    <property type="match status" value="2"/>
</dbReference>
<feature type="compositionally biased region" description="Low complexity" evidence="4">
    <location>
        <begin position="647"/>
        <end position="669"/>
    </location>
</feature>
<dbReference type="AlphaFoldDB" id="A0A6P8YCF6"/>
<dbReference type="GO" id="GO:0005576">
    <property type="term" value="C:extracellular region"/>
    <property type="evidence" value="ECO:0007669"/>
    <property type="project" value="UniProtKB-SubCell"/>
</dbReference>
<feature type="region of interest" description="Disordered" evidence="4">
    <location>
        <begin position="309"/>
        <end position="328"/>
    </location>
</feature>
<dbReference type="InterPro" id="IPR052424">
    <property type="entry name" value="Kielin_Chordin-BMP_Reg"/>
</dbReference>
<comment type="subcellular location">
    <subcellularLocation>
        <location evidence="1">Secreted</location>
    </subcellularLocation>
</comment>
<feature type="compositionally biased region" description="Polar residues" evidence="4">
    <location>
        <begin position="314"/>
        <end position="323"/>
    </location>
</feature>
<feature type="compositionally biased region" description="Low complexity" evidence="4">
    <location>
        <begin position="677"/>
        <end position="774"/>
    </location>
</feature>
<dbReference type="Pfam" id="PF23334">
    <property type="entry name" value="VWC2L_2nd"/>
    <property type="match status" value="1"/>
</dbReference>
<dbReference type="Gene3D" id="2.10.70.10">
    <property type="entry name" value="Complement Module, domain 1"/>
    <property type="match status" value="1"/>
</dbReference>
<dbReference type="InParanoid" id="A0A6P8YCF6"/>
<evidence type="ECO:0000256" key="3">
    <source>
        <dbReference type="ARBA" id="ARBA00022729"/>
    </source>
</evidence>
<feature type="domain" description="VWFC" evidence="5">
    <location>
        <begin position="190"/>
        <end position="254"/>
    </location>
</feature>
<accession>A0A6P8YCF6</accession>
<evidence type="ECO:0000313" key="6">
    <source>
        <dbReference type="Proteomes" id="UP000515158"/>
    </source>
</evidence>
<reference evidence="7" key="1">
    <citation type="submission" date="2025-08" db="UniProtKB">
        <authorList>
            <consortium name="RefSeq"/>
        </authorList>
    </citation>
    <scope>IDENTIFICATION</scope>
    <source>
        <tissue evidence="7">Total insect</tissue>
    </source>
</reference>
<feature type="compositionally biased region" description="Low complexity" evidence="4">
    <location>
        <begin position="798"/>
        <end position="810"/>
    </location>
</feature>
<dbReference type="OrthoDB" id="10072086at2759"/>
<organism evidence="7">
    <name type="scientific">Thrips palmi</name>
    <name type="common">Melon thrips</name>
    <dbReference type="NCBI Taxonomy" id="161013"/>
    <lineage>
        <taxon>Eukaryota</taxon>
        <taxon>Metazoa</taxon>
        <taxon>Ecdysozoa</taxon>
        <taxon>Arthropoda</taxon>
        <taxon>Hexapoda</taxon>
        <taxon>Insecta</taxon>
        <taxon>Pterygota</taxon>
        <taxon>Neoptera</taxon>
        <taxon>Paraneoptera</taxon>
        <taxon>Thysanoptera</taxon>
        <taxon>Terebrantia</taxon>
        <taxon>Thripoidea</taxon>
        <taxon>Thripidae</taxon>
        <taxon>Thrips</taxon>
    </lineage>
</organism>
<feature type="compositionally biased region" description="Low complexity" evidence="4">
    <location>
        <begin position="896"/>
        <end position="989"/>
    </location>
</feature>
<evidence type="ECO:0000256" key="1">
    <source>
        <dbReference type="ARBA" id="ARBA00004613"/>
    </source>
</evidence>
<gene>
    <name evidence="7" type="primary">LOC117639680</name>
</gene>
<dbReference type="FunCoup" id="A0A6P8YCF6">
    <property type="interactions" value="7"/>
</dbReference>
<dbReference type="SUPFAM" id="SSF57603">
    <property type="entry name" value="FnI-like domain"/>
    <property type="match status" value="3"/>
</dbReference>
<evidence type="ECO:0000313" key="7">
    <source>
        <dbReference type="RefSeq" id="XP_034231447.1"/>
    </source>
</evidence>
<keyword evidence="3" id="KW-0732">Signal</keyword>
<feature type="compositionally biased region" description="Basic and acidic residues" evidence="4">
    <location>
        <begin position="841"/>
        <end position="851"/>
    </location>
</feature>
<proteinExistence type="predicted"/>
<dbReference type="GeneID" id="117639680"/>
<dbReference type="InterPro" id="IPR001007">
    <property type="entry name" value="VWF_dom"/>
</dbReference>
<feature type="domain" description="VWFC" evidence="5">
    <location>
        <begin position="523"/>
        <end position="586"/>
    </location>
</feature>
<keyword evidence="2" id="KW-0964">Secreted</keyword>
<feature type="compositionally biased region" description="Low complexity" evidence="4">
    <location>
        <begin position="1041"/>
        <end position="1118"/>
    </location>
</feature>
<sequence length="1207" mass="127721">MDLNKLCKMNLNQSAVPVKDEPCLRCRCRRGAPVCRLRVCAPLPDPPPPGCVLLHRAHACCPELHCPEIGVVDNRLEARHGQSTRYRSDAPNKEFIAVPRVREREHLSCAAGCYLNGSLFAEGSALSSSTLCDYCYCVRGQQRCVRPQCVLPAPGCTPEYRDHTCCPTSYQCGATASNASSSTPPPRRPAGCTVDGKRYRDGAQVKSVARGRCETCFCMRGRVRCAPLKCDLPLDGCEPVTAPGRCCPVSYDCSKSRVSITKTVTAATGYKTKGSIGRPSNGENSVRSISFDARSNREISTKDTGKVKNEMEGSEQNVVLTTQPPLPDESPTTLMTGIADNIAITLNTKLDLGDNLDLLKIKNNTVFPEKNKILPVIEAIINKTRQKDQDYDYDYNEPSLPPSLPNLRIIPFVAADAVVQEEKTSSDGGQILPESSNVASSKESQDKIDNFYFFSPPTETEGGFVPREPVIDGPFYQHKPDAPKKEAGQKVTPVKAQTPEVTIRTVVPDAVTPDPLLGNGGSAACTSGGRRYRHGELLTGMGACRMCFCFDGGVVCQEPSCGVVPPGCSRSPSRDPERCCGSITCEGEETRDRPLLFADVPDNVPDNEPHRVHSKVPERPPGIEPVSDLVPGSTTPQPTKRPLPSKTTTTTSTTAAPTTTTTTVASSTTKGQRRKTTTSTTTSAPAAKSTAKPALKTKSTTPKPGWTTKKPAASTTKATVPSSTKSTVTTSTTSTEAPATTRPTTPRTTTTTPKATTTSPKTTTTTKATPPVSTQKPAGPAPNATTTQAPSSTPRTEVTLASTSSSVATTRAPVRKERPTTTPTSLFDALWGSEDESENEAQDKVDEDVQYHDFVSTNEHEAAPAAPKPPEEAEEDSFSFDKFLELFMQPDTTTLPTPQRTAPPVVTTRRPPSSTKPTPTILKTSAATSPTSTNAPPTTTPSTTTAASPATTAASTTKPTTARSPPSTSKPSTTSTTTPATPKQSSTAKPVPPPAKVNATSTTPASVRTTQKDTKPPTTKPPAAPAKKAPTTPKPKPSPTAKPVTTSKPPTTKPSVTKASTTTARPTSTTTKRASTTARTTTPSTTMSSTLSTPTSSTSTTTTTTSTTTTPAPLATMRPSLLFGGTKFRPSFLQDALAALGGGGGSSSYPAQQHHMTAPGLSGLLKLAGCNIYGRMYRVGKIIQELSGPCLECRCTEVGVQCQQLGC</sequence>
<protein>
    <submittedName>
        <fullName evidence="7">Mediator of DNA damage checkpoint protein 1-like</fullName>
    </submittedName>
</protein>
<keyword evidence="6" id="KW-1185">Reference proteome</keyword>
<dbReference type="Gene3D" id="6.20.200.20">
    <property type="match status" value="1"/>
</dbReference>
<dbReference type="KEGG" id="tpal:117639680"/>
<dbReference type="PROSITE" id="PS50184">
    <property type="entry name" value="VWFC_2"/>
    <property type="match status" value="2"/>
</dbReference>
<name>A0A6P8YCF6_THRPL</name>